<dbReference type="InterPro" id="IPR053136">
    <property type="entry name" value="UTP_pyrophosphatase-like"/>
</dbReference>
<dbReference type="RefSeq" id="WP_202242275.1">
    <property type="nucleotide sequence ID" value="NZ_JAESIY010000001.1"/>
</dbReference>
<dbReference type="PANTHER" id="PTHR30399:SF1">
    <property type="entry name" value="UTP PYROPHOSPHATASE"/>
    <property type="match status" value="1"/>
</dbReference>
<dbReference type="InterPro" id="IPR002725">
    <property type="entry name" value="YgjP-like_metallopeptidase"/>
</dbReference>
<dbReference type="AlphaFoldDB" id="A0A937F3M4"/>
<protein>
    <submittedName>
        <fullName evidence="2">M48 family metallopeptidase</fullName>
    </submittedName>
</protein>
<proteinExistence type="predicted"/>
<dbReference type="Gene3D" id="3.30.2010.10">
    <property type="entry name" value="Metalloproteases ('zincins'), catalytic domain"/>
    <property type="match status" value="1"/>
</dbReference>
<keyword evidence="3" id="KW-1185">Reference proteome</keyword>
<dbReference type="PANTHER" id="PTHR30399">
    <property type="entry name" value="UNCHARACTERIZED PROTEIN YGJP"/>
    <property type="match status" value="1"/>
</dbReference>
<evidence type="ECO:0000313" key="3">
    <source>
        <dbReference type="Proteomes" id="UP000659388"/>
    </source>
</evidence>
<comment type="caution">
    <text evidence="2">The sequence shown here is derived from an EMBL/GenBank/DDBJ whole genome shotgun (WGS) entry which is preliminary data.</text>
</comment>
<accession>A0A937F3M4</accession>
<dbReference type="Pfam" id="PF01863">
    <property type="entry name" value="YgjP-like"/>
    <property type="match status" value="1"/>
</dbReference>
<dbReference type="Proteomes" id="UP000659388">
    <property type="component" value="Unassembled WGS sequence"/>
</dbReference>
<reference evidence="2" key="1">
    <citation type="submission" date="2021-01" db="EMBL/GenBank/DDBJ databases">
        <title>Fulvivirga kasyanovii gen. nov., sp nov., a novel member of the phylum Bacteroidetes isolated from seawater in a mussel farm.</title>
        <authorList>
            <person name="Zhao L.-H."/>
            <person name="Wang Z.-J."/>
        </authorList>
    </citation>
    <scope>NUCLEOTIDE SEQUENCE</scope>
    <source>
        <strain evidence="2">2943</strain>
    </source>
</reference>
<name>A0A937F3M4_9BACT</name>
<gene>
    <name evidence="2" type="ORF">JL102_03095</name>
</gene>
<dbReference type="EMBL" id="JAESIY010000001">
    <property type="protein sequence ID" value="MBL3655100.1"/>
    <property type="molecule type" value="Genomic_DNA"/>
</dbReference>
<feature type="domain" description="YgjP-like metallopeptidase" evidence="1">
    <location>
        <begin position="27"/>
        <end position="233"/>
    </location>
</feature>
<evidence type="ECO:0000259" key="1">
    <source>
        <dbReference type="Pfam" id="PF01863"/>
    </source>
</evidence>
<organism evidence="2 3">
    <name type="scientific">Fulvivirga sediminis</name>
    <dbReference type="NCBI Taxonomy" id="2803949"/>
    <lineage>
        <taxon>Bacteria</taxon>
        <taxon>Pseudomonadati</taxon>
        <taxon>Bacteroidota</taxon>
        <taxon>Cytophagia</taxon>
        <taxon>Cytophagales</taxon>
        <taxon>Fulvivirgaceae</taxon>
        <taxon>Fulvivirga</taxon>
    </lineage>
</organism>
<evidence type="ECO:0000313" key="2">
    <source>
        <dbReference type="EMBL" id="MBL3655100.1"/>
    </source>
</evidence>
<sequence>MSKTATIESLAFGSREIMYELSYQDRKTLGIRVYPDCKVQVIAPLDTTEEKLKTKLREKAPWIIKQQLDFLSYHPLTPPRKYINGETHLYLGRQYKLRIEKAATNEVKLFRGRLLVLKKENTTAKNLLSEWYRDKATIHFEVTLKKILPLFNRYNIDQPELQIRQMPTRWGSCTPKGKVILNPELIKAPKGSIEYVIIHEVCHLVHHNHTSAFYELQEKIMPDWKKWKERLETTLT</sequence>
<dbReference type="CDD" id="cd07344">
    <property type="entry name" value="M48_yhfN_like"/>
    <property type="match status" value="1"/>
</dbReference>